<proteinExistence type="predicted"/>
<comment type="caution">
    <text evidence="1">The sequence shown here is derived from an EMBL/GenBank/DDBJ whole genome shotgun (WGS) entry which is preliminary data.</text>
</comment>
<reference evidence="1" key="1">
    <citation type="submission" date="2021-02" db="EMBL/GenBank/DDBJ databases">
        <authorList>
            <person name="Nowell W R."/>
        </authorList>
    </citation>
    <scope>NUCLEOTIDE SEQUENCE</scope>
</reference>
<evidence type="ECO:0000313" key="2">
    <source>
        <dbReference type="Proteomes" id="UP000676336"/>
    </source>
</evidence>
<organism evidence="1 2">
    <name type="scientific">Rotaria magnacalcarata</name>
    <dbReference type="NCBI Taxonomy" id="392030"/>
    <lineage>
        <taxon>Eukaryota</taxon>
        <taxon>Metazoa</taxon>
        <taxon>Spiralia</taxon>
        <taxon>Gnathifera</taxon>
        <taxon>Rotifera</taxon>
        <taxon>Eurotatoria</taxon>
        <taxon>Bdelloidea</taxon>
        <taxon>Philodinida</taxon>
        <taxon>Philodinidae</taxon>
        <taxon>Rotaria</taxon>
    </lineage>
</organism>
<protein>
    <submittedName>
        <fullName evidence="1">Uncharacterized protein</fullName>
    </submittedName>
</protein>
<evidence type="ECO:0000313" key="1">
    <source>
        <dbReference type="EMBL" id="CAF4646537.1"/>
    </source>
</evidence>
<accession>A0A8S2ZJ84</accession>
<sequence length="20" mass="2344">MRLLDPLKRALEIETSDTNQ</sequence>
<dbReference type="AlphaFoldDB" id="A0A8S2ZJ84"/>
<dbReference type="Proteomes" id="UP000676336">
    <property type="component" value="Unassembled WGS sequence"/>
</dbReference>
<gene>
    <name evidence="1" type="ORF">SMN809_LOCUS40917</name>
</gene>
<feature type="non-terminal residue" evidence="1">
    <location>
        <position position="20"/>
    </location>
</feature>
<name>A0A8S2ZJ84_9BILA</name>
<dbReference type="EMBL" id="CAJOBI010114051">
    <property type="protein sequence ID" value="CAF4646537.1"/>
    <property type="molecule type" value="Genomic_DNA"/>
</dbReference>